<keyword evidence="2" id="KW-1185">Reference proteome</keyword>
<name>A0AC60PM94_IXOPE</name>
<comment type="caution">
    <text evidence="1">The sequence shown here is derived from an EMBL/GenBank/DDBJ whole genome shotgun (WGS) entry which is preliminary data.</text>
</comment>
<dbReference type="Proteomes" id="UP000805193">
    <property type="component" value="Unassembled WGS sequence"/>
</dbReference>
<accession>A0AC60PM94</accession>
<reference evidence="1 2" key="1">
    <citation type="journal article" date="2020" name="Cell">
        <title>Large-Scale Comparative Analyses of Tick Genomes Elucidate Their Genetic Diversity and Vector Capacities.</title>
        <authorList>
            <consortium name="Tick Genome and Microbiome Consortium (TIGMIC)"/>
            <person name="Jia N."/>
            <person name="Wang J."/>
            <person name="Shi W."/>
            <person name="Du L."/>
            <person name="Sun Y."/>
            <person name="Zhan W."/>
            <person name="Jiang J.F."/>
            <person name="Wang Q."/>
            <person name="Zhang B."/>
            <person name="Ji P."/>
            <person name="Bell-Sakyi L."/>
            <person name="Cui X.M."/>
            <person name="Yuan T.T."/>
            <person name="Jiang B.G."/>
            <person name="Yang W.F."/>
            <person name="Lam T.T."/>
            <person name="Chang Q.C."/>
            <person name="Ding S.J."/>
            <person name="Wang X.J."/>
            <person name="Zhu J.G."/>
            <person name="Ruan X.D."/>
            <person name="Zhao L."/>
            <person name="Wei J.T."/>
            <person name="Ye R.Z."/>
            <person name="Que T.C."/>
            <person name="Du C.H."/>
            <person name="Zhou Y.H."/>
            <person name="Cheng J.X."/>
            <person name="Dai P.F."/>
            <person name="Guo W.B."/>
            <person name="Han X.H."/>
            <person name="Huang E.J."/>
            <person name="Li L.F."/>
            <person name="Wei W."/>
            <person name="Gao Y.C."/>
            <person name="Liu J.Z."/>
            <person name="Shao H.Z."/>
            <person name="Wang X."/>
            <person name="Wang C.C."/>
            <person name="Yang T.C."/>
            <person name="Huo Q.B."/>
            <person name="Li W."/>
            <person name="Chen H.Y."/>
            <person name="Chen S.E."/>
            <person name="Zhou L.G."/>
            <person name="Ni X.B."/>
            <person name="Tian J.H."/>
            <person name="Sheng Y."/>
            <person name="Liu T."/>
            <person name="Pan Y.S."/>
            <person name="Xia L.Y."/>
            <person name="Li J."/>
            <person name="Zhao F."/>
            <person name="Cao W.C."/>
        </authorList>
    </citation>
    <scope>NUCLEOTIDE SEQUENCE [LARGE SCALE GENOMIC DNA]</scope>
    <source>
        <strain evidence="1">Iper-2018</strain>
    </source>
</reference>
<gene>
    <name evidence="1" type="ORF">HPB47_002131</name>
</gene>
<organism evidence="1 2">
    <name type="scientific">Ixodes persulcatus</name>
    <name type="common">Taiga tick</name>
    <dbReference type="NCBI Taxonomy" id="34615"/>
    <lineage>
        <taxon>Eukaryota</taxon>
        <taxon>Metazoa</taxon>
        <taxon>Ecdysozoa</taxon>
        <taxon>Arthropoda</taxon>
        <taxon>Chelicerata</taxon>
        <taxon>Arachnida</taxon>
        <taxon>Acari</taxon>
        <taxon>Parasitiformes</taxon>
        <taxon>Ixodida</taxon>
        <taxon>Ixodoidea</taxon>
        <taxon>Ixodidae</taxon>
        <taxon>Ixodinae</taxon>
        <taxon>Ixodes</taxon>
    </lineage>
</organism>
<protein>
    <submittedName>
        <fullName evidence="1">Uncharacterized protein</fullName>
    </submittedName>
</protein>
<sequence>MAVTTAAALAAKHKRDKFLVDLVRLGVAAPARRDSADVQPVQRRVDGASDEPDESPNLSESESPVIRPITTVDVFVFANVIVPTAAATTLVVLTRHRTLKAAEAALRALTPLRPLRLCALPAPRYLQPSGLHPGTDPRDIVRRLSRNERATTDVRGGSDHDDGTRPGDMICFTPDPTLDGDVPMTSSVGTIGSSCSGGGALPQGFLDDFFKIPKPPSRTDNFVDRDVGFCCFWPCRKAPERKPFCERLPPEAPQPQRSVSPSSPLTDNIYDDVALAPNTSTGKPPGTSEDETYDDVAVPPKPPTGRRLPDLPTDFSGTDNPVYDDVAVPPTDSAGYPLKKKRSSLNLKQEPEEEAIYEELDIAKKGRRKY</sequence>
<evidence type="ECO:0000313" key="1">
    <source>
        <dbReference type="EMBL" id="KAG0422012.1"/>
    </source>
</evidence>
<evidence type="ECO:0000313" key="2">
    <source>
        <dbReference type="Proteomes" id="UP000805193"/>
    </source>
</evidence>
<proteinExistence type="predicted"/>
<dbReference type="EMBL" id="JABSTQ010010285">
    <property type="protein sequence ID" value="KAG0422012.1"/>
    <property type="molecule type" value="Genomic_DNA"/>
</dbReference>